<dbReference type="AlphaFoldDB" id="A0A7D5GZV0"/>
<geneLocation type="plasmid" evidence="1 2">
    <name>unnamed2</name>
</geneLocation>
<dbReference type="Proteomes" id="UP000509750">
    <property type="component" value="Plasmid unnamed2"/>
</dbReference>
<sequence length="164" mass="18157">MDISQSLAVLSVDDNPDFVELTATVLGRASSRPELIVASNMAFHYRDSEVPSFIDKRLLEISTALLAQLAQALSVPVLVTACSAAADEFTEIIREYADRELQATATSQGIHYEGEEFETEVYWVDGVMQTTIPYWVRLLGVLGEEEEIVESPGQYEAPKLDVWG</sequence>
<keyword evidence="1" id="KW-0614">Plasmid</keyword>
<dbReference type="GeneID" id="56031140"/>
<evidence type="ECO:0000313" key="2">
    <source>
        <dbReference type="Proteomes" id="UP000509750"/>
    </source>
</evidence>
<dbReference type="RefSeq" id="WP_179171443.1">
    <property type="nucleotide sequence ID" value="NZ_CP058531.1"/>
</dbReference>
<reference evidence="1 2" key="1">
    <citation type="submission" date="2020-07" db="EMBL/GenBank/DDBJ databases">
        <title>Gai3-2, isolated from salt lake.</title>
        <authorList>
            <person name="Cui H."/>
            <person name="Shi X."/>
        </authorList>
    </citation>
    <scope>NUCLEOTIDE SEQUENCE [LARGE SCALE GENOMIC DNA]</scope>
    <source>
        <strain evidence="1 2">Gai3-2</strain>
        <plasmid evidence="1 2">unnamed2</plasmid>
    </source>
</reference>
<dbReference type="OrthoDB" id="344599at2157"/>
<name>A0A7D5GZV0_9EURY</name>
<dbReference type="KEGG" id="halg:HUG10_19865"/>
<proteinExistence type="predicted"/>
<organism evidence="1 2">
    <name type="scientific">Halorarum halophilum</name>
    <dbReference type="NCBI Taxonomy" id="2743090"/>
    <lineage>
        <taxon>Archaea</taxon>
        <taxon>Methanobacteriati</taxon>
        <taxon>Methanobacteriota</taxon>
        <taxon>Stenosarchaea group</taxon>
        <taxon>Halobacteria</taxon>
        <taxon>Halobacteriales</taxon>
        <taxon>Haloferacaceae</taxon>
        <taxon>Halorarum</taxon>
    </lineage>
</organism>
<gene>
    <name evidence="1" type="ORF">HUG10_19865</name>
</gene>
<accession>A0A7D5GZV0</accession>
<protein>
    <submittedName>
        <fullName evidence="1">Uncharacterized protein</fullName>
    </submittedName>
</protein>
<evidence type="ECO:0000313" key="1">
    <source>
        <dbReference type="EMBL" id="QLG29869.1"/>
    </source>
</evidence>
<keyword evidence="2" id="KW-1185">Reference proteome</keyword>
<dbReference type="EMBL" id="CP058531">
    <property type="protein sequence ID" value="QLG29869.1"/>
    <property type="molecule type" value="Genomic_DNA"/>
</dbReference>